<dbReference type="SUPFAM" id="SSF55729">
    <property type="entry name" value="Acyl-CoA N-acyltransferases (Nat)"/>
    <property type="match status" value="1"/>
</dbReference>
<reference evidence="4" key="1">
    <citation type="submission" date="2018-12" db="EMBL/GenBank/DDBJ databases">
        <authorList>
            <person name="Will S."/>
            <person name="Neumann-Schaal M."/>
            <person name="Henke P."/>
        </authorList>
    </citation>
    <scope>NUCLEOTIDE SEQUENCE</scope>
    <source>
        <strain evidence="4">PCC 7102</strain>
    </source>
</reference>
<accession>A0A433VUW7</accession>
<dbReference type="AlphaFoldDB" id="A0A433VUW7"/>
<dbReference type="RefSeq" id="WP_127078281.1">
    <property type="nucleotide sequence ID" value="NZ_RSCL01000001.1"/>
</dbReference>
<feature type="domain" description="N-acetyltransferase" evidence="3">
    <location>
        <begin position="3"/>
        <end position="179"/>
    </location>
</feature>
<keyword evidence="1 4" id="KW-0808">Transferase</keyword>
<evidence type="ECO:0000256" key="2">
    <source>
        <dbReference type="ARBA" id="ARBA00023315"/>
    </source>
</evidence>
<evidence type="ECO:0000256" key="1">
    <source>
        <dbReference type="ARBA" id="ARBA00022679"/>
    </source>
</evidence>
<dbReference type="Proteomes" id="UP000271624">
    <property type="component" value="Unassembled WGS sequence"/>
</dbReference>
<keyword evidence="2" id="KW-0012">Acyltransferase</keyword>
<name>A0A433VUW7_9CYAN</name>
<evidence type="ECO:0000313" key="4">
    <source>
        <dbReference type="EMBL" id="RUT09875.1"/>
    </source>
</evidence>
<organism evidence="4 5">
    <name type="scientific">Dulcicalothrix desertica PCC 7102</name>
    <dbReference type="NCBI Taxonomy" id="232991"/>
    <lineage>
        <taxon>Bacteria</taxon>
        <taxon>Bacillati</taxon>
        <taxon>Cyanobacteriota</taxon>
        <taxon>Cyanophyceae</taxon>
        <taxon>Nostocales</taxon>
        <taxon>Calotrichaceae</taxon>
        <taxon>Dulcicalothrix</taxon>
    </lineage>
</organism>
<sequence length="180" mass="20208">MEWILRLATHQDIPALHELIPHSVHQLQKDYYSLELREGALGSVFGVDSQLIKDSTYFVVENNTGIIGCGGWSYRKLLYGSDQLHTIDEYSLLDPKYDAARVRAFFVDPNHARKGIGTATLRACEEAIVASGYTRAELVATLTGEHFYASHGYVAVEQYNIELKNGLVLPVVRMLKSFTM</sequence>
<gene>
    <name evidence="4" type="ORF">DSM106972_003700</name>
</gene>
<dbReference type="EMBL" id="RSCL01000001">
    <property type="protein sequence ID" value="RUT09875.1"/>
    <property type="molecule type" value="Genomic_DNA"/>
</dbReference>
<comment type="caution">
    <text evidence="4">The sequence shown here is derived from an EMBL/GenBank/DDBJ whole genome shotgun (WGS) entry which is preliminary data.</text>
</comment>
<keyword evidence="5" id="KW-1185">Reference proteome</keyword>
<dbReference type="PANTHER" id="PTHR43877">
    <property type="entry name" value="AMINOALKYLPHOSPHONATE N-ACETYLTRANSFERASE-RELATED-RELATED"/>
    <property type="match status" value="1"/>
</dbReference>
<dbReference type="InterPro" id="IPR016181">
    <property type="entry name" value="Acyl_CoA_acyltransferase"/>
</dbReference>
<evidence type="ECO:0000313" key="5">
    <source>
        <dbReference type="Proteomes" id="UP000271624"/>
    </source>
</evidence>
<dbReference type="Gene3D" id="3.40.630.30">
    <property type="match status" value="1"/>
</dbReference>
<dbReference type="OrthoDB" id="118465at2"/>
<dbReference type="CDD" id="cd04301">
    <property type="entry name" value="NAT_SF"/>
    <property type="match status" value="1"/>
</dbReference>
<evidence type="ECO:0000259" key="3">
    <source>
        <dbReference type="PROSITE" id="PS51186"/>
    </source>
</evidence>
<protein>
    <submittedName>
        <fullName evidence="4">N-acetyltransferase</fullName>
    </submittedName>
</protein>
<reference evidence="4" key="2">
    <citation type="journal article" date="2019" name="Genome Biol. Evol.">
        <title>Day and night: Metabolic profiles and evolutionary relationships of six axenic non-marine cyanobacteria.</title>
        <authorList>
            <person name="Will S.E."/>
            <person name="Henke P."/>
            <person name="Boedeker C."/>
            <person name="Huang S."/>
            <person name="Brinkmann H."/>
            <person name="Rohde M."/>
            <person name="Jarek M."/>
            <person name="Friedl T."/>
            <person name="Seufert S."/>
            <person name="Schumacher M."/>
            <person name="Overmann J."/>
            <person name="Neumann-Schaal M."/>
            <person name="Petersen J."/>
        </authorList>
    </citation>
    <scope>NUCLEOTIDE SEQUENCE [LARGE SCALE GENOMIC DNA]</scope>
    <source>
        <strain evidence="4">PCC 7102</strain>
    </source>
</reference>
<dbReference type="Pfam" id="PF13508">
    <property type="entry name" value="Acetyltransf_7"/>
    <property type="match status" value="1"/>
</dbReference>
<proteinExistence type="predicted"/>
<dbReference type="InterPro" id="IPR000182">
    <property type="entry name" value="GNAT_dom"/>
</dbReference>
<dbReference type="GO" id="GO:0016747">
    <property type="term" value="F:acyltransferase activity, transferring groups other than amino-acyl groups"/>
    <property type="evidence" value="ECO:0007669"/>
    <property type="project" value="InterPro"/>
</dbReference>
<dbReference type="PROSITE" id="PS51186">
    <property type="entry name" value="GNAT"/>
    <property type="match status" value="1"/>
</dbReference>
<dbReference type="PANTHER" id="PTHR43877:SF1">
    <property type="entry name" value="ACETYLTRANSFERASE"/>
    <property type="match status" value="1"/>
</dbReference>
<dbReference type="InterPro" id="IPR050832">
    <property type="entry name" value="Bact_Acetyltransf"/>
</dbReference>